<dbReference type="Pfam" id="PF01522">
    <property type="entry name" value="Polysacc_deac_1"/>
    <property type="match status" value="1"/>
</dbReference>
<keyword evidence="4" id="KW-1185">Reference proteome</keyword>
<feature type="compositionally biased region" description="Basic and acidic residues" evidence="1">
    <location>
        <begin position="284"/>
        <end position="294"/>
    </location>
</feature>
<evidence type="ECO:0000259" key="2">
    <source>
        <dbReference type="PROSITE" id="PS51677"/>
    </source>
</evidence>
<dbReference type="PROSITE" id="PS51677">
    <property type="entry name" value="NODB"/>
    <property type="match status" value="1"/>
</dbReference>
<protein>
    <submittedName>
        <fullName evidence="3">Peptidoglycan-N-acetylmuramic acid deacetylase PdaA</fullName>
        <ecNumber evidence="3">3.5.1.-</ecNumber>
    </submittedName>
</protein>
<dbReference type="InterPro" id="IPR011330">
    <property type="entry name" value="Glyco_hydro/deAcase_b/a-brl"/>
</dbReference>
<evidence type="ECO:0000313" key="3">
    <source>
        <dbReference type="EMBL" id="SOY29034.1"/>
    </source>
</evidence>
<keyword evidence="3" id="KW-0378">Hydrolase</keyword>
<evidence type="ECO:0000256" key="1">
    <source>
        <dbReference type="SAM" id="MobiDB-lite"/>
    </source>
</evidence>
<dbReference type="InterPro" id="IPR014235">
    <property type="entry name" value="Spore_PdaA"/>
</dbReference>
<feature type="domain" description="NodB homology" evidence="2">
    <location>
        <begin position="96"/>
        <end position="278"/>
    </location>
</feature>
<dbReference type="PANTHER" id="PTHR10587:SF78">
    <property type="entry name" value="PEPTIDOGLYCAN-N-ACETYLMURAMIC ACID DEACETYLASE PDAA"/>
    <property type="match status" value="1"/>
</dbReference>
<feature type="region of interest" description="Disordered" evidence="1">
    <location>
        <begin position="281"/>
        <end position="313"/>
    </location>
</feature>
<dbReference type="AlphaFoldDB" id="A0A2K4ZF15"/>
<dbReference type="InterPro" id="IPR050248">
    <property type="entry name" value="Polysacc_deacetylase_ArnD"/>
</dbReference>
<dbReference type="EC" id="3.5.1.-" evidence="3"/>
<dbReference type="SUPFAM" id="SSF88713">
    <property type="entry name" value="Glycoside hydrolase/deacetylase"/>
    <property type="match status" value="1"/>
</dbReference>
<proteinExistence type="predicted"/>
<evidence type="ECO:0000313" key="4">
    <source>
        <dbReference type="Proteomes" id="UP000236311"/>
    </source>
</evidence>
<organism evidence="3 4">
    <name type="scientific">Acetatifactor muris</name>
    <dbReference type="NCBI Taxonomy" id="879566"/>
    <lineage>
        <taxon>Bacteria</taxon>
        <taxon>Bacillati</taxon>
        <taxon>Bacillota</taxon>
        <taxon>Clostridia</taxon>
        <taxon>Lachnospirales</taxon>
        <taxon>Lachnospiraceae</taxon>
        <taxon>Acetatifactor</taxon>
    </lineage>
</organism>
<dbReference type="InterPro" id="IPR002509">
    <property type="entry name" value="NODB_dom"/>
</dbReference>
<dbReference type="EMBL" id="OFSM01000008">
    <property type="protein sequence ID" value="SOY29034.1"/>
    <property type="molecule type" value="Genomic_DNA"/>
</dbReference>
<feature type="compositionally biased region" description="Gly residues" evidence="1">
    <location>
        <begin position="303"/>
        <end position="313"/>
    </location>
</feature>
<accession>A0A2K4ZF15</accession>
<gene>
    <name evidence="3" type="primary">pdaA</name>
    <name evidence="3" type="ORF">AMURIS_01749</name>
</gene>
<dbReference type="GO" id="GO:0005975">
    <property type="term" value="P:carbohydrate metabolic process"/>
    <property type="evidence" value="ECO:0007669"/>
    <property type="project" value="InterPro"/>
</dbReference>
<dbReference type="GO" id="GO:0016810">
    <property type="term" value="F:hydrolase activity, acting on carbon-nitrogen (but not peptide) bonds"/>
    <property type="evidence" value="ECO:0007669"/>
    <property type="project" value="InterPro"/>
</dbReference>
<dbReference type="Gene3D" id="3.20.20.370">
    <property type="entry name" value="Glycoside hydrolase/deacetylase"/>
    <property type="match status" value="1"/>
</dbReference>
<reference evidence="3 4" key="1">
    <citation type="submission" date="2018-01" db="EMBL/GenBank/DDBJ databases">
        <authorList>
            <person name="Gaut B.S."/>
            <person name="Morton B.R."/>
            <person name="Clegg M.T."/>
            <person name="Duvall M.R."/>
        </authorList>
    </citation>
    <scope>NUCLEOTIDE SEQUENCE [LARGE SCALE GENOMIC DNA]</scope>
    <source>
        <strain evidence="3">GP69</strain>
    </source>
</reference>
<name>A0A2K4ZF15_9FIRM</name>
<dbReference type="GO" id="GO:0016020">
    <property type="term" value="C:membrane"/>
    <property type="evidence" value="ECO:0007669"/>
    <property type="project" value="TreeGrafter"/>
</dbReference>
<dbReference type="PANTHER" id="PTHR10587">
    <property type="entry name" value="GLYCOSYL TRANSFERASE-RELATED"/>
    <property type="match status" value="1"/>
</dbReference>
<dbReference type="CDD" id="cd10948">
    <property type="entry name" value="CE4_BsPdaA_like"/>
    <property type="match status" value="1"/>
</dbReference>
<dbReference type="Proteomes" id="UP000236311">
    <property type="component" value="Unassembled WGS sequence"/>
</dbReference>
<sequence>MKTIYVKAVVQRVAHPQGWDWQKVIPTFVFLCAMFFLGRAAAEVVGEMQMTSATAVAESENWGLGFSGEGQKPTGNASAAELKKYDTYFCGEGEEKVIYLTFDCGYENGNTEPILDALKKHNAPAAFFVVGHFLESAPDIVKRMVEDGHSVGNHTYHHPDMSKISDKASFQKEMDDVVSLFREITGTELAMYYRPPQGKYSTVNLQMAKELGYSTFFWSLAYVDWNQDDQPSHEEAFEKLTKRIHPGAIVLLHSTSKTNGEIMDELLTKWEEMGYTFRPLSDLAENKSENKSENSSENSSLEGNGGGILQDEN</sequence>